<organism evidence="2 3">
    <name type="scientific">Schistosoma mattheei</name>
    <dbReference type="NCBI Taxonomy" id="31246"/>
    <lineage>
        <taxon>Eukaryota</taxon>
        <taxon>Metazoa</taxon>
        <taxon>Spiralia</taxon>
        <taxon>Lophotrochozoa</taxon>
        <taxon>Platyhelminthes</taxon>
        <taxon>Trematoda</taxon>
        <taxon>Digenea</taxon>
        <taxon>Strigeidida</taxon>
        <taxon>Schistosomatoidea</taxon>
        <taxon>Schistosomatidae</taxon>
        <taxon>Schistosoma</taxon>
    </lineage>
</organism>
<dbReference type="Proteomes" id="UP000050791">
    <property type="component" value="Unassembled WGS sequence"/>
</dbReference>
<evidence type="ECO:0000256" key="1">
    <source>
        <dbReference type="SAM" id="MobiDB-lite"/>
    </source>
</evidence>
<dbReference type="WBParaSite" id="SMTH1_41380.1">
    <property type="protein sequence ID" value="SMTH1_41380.1"/>
    <property type="gene ID" value="SMTH1_41380"/>
</dbReference>
<proteinExistence type="predicted"/>
<reference evidence="3" key="1">
    <citation type="submission" date="2023-11" db="UniProtKB">
        <authorList>
            <consortium name="WormBaseParasite"/>
        </authorList>
    </citation>
    <scope>IDENTIFICATION</scope>
</reference>
<protein>
    <submittedName>
        <fullName evidence="3">Uncharacterized protein</fullName>
    </submittedName>
</protein>
<feature type="region of interest" description="Disordered" evidence="1">
    <location>
        <begin position="1"/>
        <end position="23"/>
    </location>
</feature>
<evidence type="ECO:0000313" key="3">
    <source>
        <dbReference type="WBParaSite" id="SMTH1_41380.1"/>
    </source>
</evidence>
<feature type="compositionally biased region" description="Basic and acidic residues" evidence="1">
    <location>
        <begin position="1"/>
        <end position="16"/>
    </location>
</feature>
<sequence length="90" mass="10458">MEQETKCKPNHNHGDMVESTADDSMTSSHYCFGLKMKSHEIHEGKSKSLCRNPVGSSTSISMPIAWPKRVGSRKKIKYKHRIRRKIRMWN</sequence>
<evidence type="ECO:0000313" key="2">
    <source>
        <dbReference type="Proteomes" id="UP000050791"/>
    </source>
</evidence>
<accession>A0AA85B990</accession>
<dbReference type="AlphaFoldDB" id="A0AA85B990"/>
<name>A0AA85B990_9TREM</name>